<feature type="domain" description="FecR protein" evidence="2">
    <location>
        <begin position="62"/>
        <end position="162"/>
    </location>
</feature>
<feature type="signal peptide" evidence="1">
    <location>
        <begin position="1"/>
        <end position="25"/>
    </location>
</feature>
<proteinExistence type="predicted"/>
<dbReference type="Pfam" id="PF04773">
    <property type="entry name" value="FecR"/>
    <property type="match status" value="1"/>
</dbReference>
<evidence type="ECO:0000259" key="2">
    <source>
        <dbReference type="Pfam" id="PF04773"/>
    </source>
</evidence>
<protein>
    <recommendedName>
        <fullName evidence="2">FecR protein domain-containing protein</fullName>
    </recommendedName>
</protein>
<evidence type="ECO:0000256" key="1">
    <source>
        <dbReference type="SAM" id="SignalP"/>
    </source>
</evidence>
<sequence>MTRMHLLVLLVLAVAVAVGCGNQGAEPLGFVEKVEKGEAFVKKASAPDFTKVEGRLPLFEGDVIKTSEAGEVVIRFATGAITRVMPASQFEIQPAKVAQTSQKVIYTRLAQGIAYFYVERDKEGAKKFEVETERAIASIKGTIFKVESTKDSTTLSVSEGTVGFTDKSSGKSIDVLAFQKATVGTDGLTGPEQFNFMTDPYLTDASSVQFIQSSGR</sequence>
<organism evidence="3 4">
    <name type="scientific">Candidatus Ozemobacter sibiricus</name>
    <dbReference type="NCBI Taxonomy" id="2268124"/>
    <lineage>
        <taxon>Bacteria</taxon>
        <taxon>Candidatus Ozemobacteria</taxon>
        <taxon>Candidatus Ozemobacterales</taxon>
        <taxon>Candidatus Ozemobacteraceae</taxon>
        <taxon>Candidatus Ozemobacter</taxon>
    </lineage>
</organism>
<dbReference type="Gene3D" id="2.60.120.1440">
    <property type="match status" value="1"/>
</dbReference>
<keyword evidence="1" id="KW-0732">Signal</keyword>
<dbReference type="AlphaFoldDB" id="A0A367ZQ90"/>
<dbReference type="PROSITE" id="PS51257">
    <property type="entry name" value="PROKAR_LIPOPROTEIN"/>
    <property type="match status" value="1"/>
</dbReference>
<dbReference type="InterPro" id="IPR006860">
    <property type="entry name" value="FecR"/>
</dbReference>
<comment type="caution">
    <text evidence="3">The sequence shown here is derived from an EMBL/GenBank/DDBJ whole genome shotgun (WGS) entry which is preliminary data.</text>
</comment>
<evidence type="ECO:0000313" key="3">
    <source>
        <dbReference type="EMBL" id="RCK80298.1"/>
    </source>
</evidence>
<gene>
    <name evidence="3" type="ORF">OZSIB_3480</name>
</gene>
<evidence type="ECO:0000313" key="4">
    <source>
        <dbReference type="Proteomes" id="UP000252355"/>
    </source>
</evidence>
<dbReference type="Proteomes" id="UP000252355">
    <property type="component" value="Unassembled WGS sequence"/>
</dbReference>
<reference evidence="3 4" key="1">
    <citation type="submission" date="2018-05" db="EMBL/GenBank/DDBJ databases">
        <title>A metagenomic window into the 2 km-deep terrestrial subsurface aquifer revealed taxonomically and functionally diverse microbial community comprising novel uncultured bacterial lineages.</title>
        <authorList>
            <person name="Kadnikov V.V."/>
            <person name="Mardanov A.V."/>
            <person name="Beletsky A.V."/>
            <person name="Banks D."/>
            <person name="Pimenov N.V."/>
            <person name="Frank Y.A."/>
            <person name="Karnachuk O.V."/>
            <person name="Ravin N.V."/>
        </authorList>
    </citation>
    <scope>NUCLEOTIDE SEQUENCE [LARGE SCALE GENOMIC DNA]</scope>
    <source>
        <strain evidence="3">BY5</strain>
    </source>
</reference>
<name>A0A367ZQ90_9BACT</name>
<dbReference type="EMBL" id="QOQW01000007">
    <property type="protein sequence ID" value="RCK80298.1"/>
    <property type="molecule type" value="Genomic_DNA"/>
</dbReference>
<accession>A0A367ZQ90</accession>
<dbReference type="PANTHER" id="PTHR38731">
    <property type="entry name" value="LIPL45-RELATED LIPOPROTEIN-RELATED"/>
    <property type="match status" value="1"/>
</dbReference>
<feature type="chain" id="PRO_5016836663" description="FecR protein domain-containing protein" evidence="1">
    <location>
        <begin position="26"/>
        <end position="216"/>
    </location>
</feature>